<sequence>MLRGWAVEKQLSQIGIPLDRSDFPGTPVQTDAWYTESTNSLTAPLGELQPPFFGLNYPDSVNFGGAGAVFGHEMSHGFDRNGANYSSYGKHGCAE</sequence>
<dbReference type="Gene3D" id="1.10.1380.10">
    <property type="entry name" value="Neutral endopeptidase , domain2"/>
    <property type="match status" value="1"/>
</dbReference>
<dbReference type="InterPro" id="IPR042089">
    <property type="entry name" value="Peptidase_M13_dom_2"/>
</dbReference>
<dbReference type="GO" id="GO:0004222">
    <property type="term" value="F:metalloendopeptidase activity"/>
    <property type="evidence" value="ECO:0007669"/>
    <property type="project" value="InterPro"/>
</dbReference>
<dbReference type="InterPro" id="IPR018497">
    <property type="entry name" value="Peptidase_M13_C"/>
</dbReference>
<dbReference type="InterPro" id="IPR024079">
    <property type="entry name" value="MetalloPept_cat_dom_sf"/>
</dbReference>
<dbReference type="PRINTS" id="PR00786">
    <property type="entry name" value="NEPRILYSIN"/>
</dbReference>
<dbReference type="SUPFAM" id="SSF55486">
    <property type="entry name" value="Metalloproteases ('zincins'), catalytic domain"/>
    <property type="match status" value="1"/>
</dbReference>
<evidence type="ECO:0000259" key="1">
    <source>
        <dbReference type="Pfam" id="PF01431"/>
    </source>
</evidence>
<dbReference type="WBParaSite" id="PSU_v2.g19480.t1">
    <property type="protein sequence ID" value="PSU_v2.g19480.t1"/>
    <property type="gene ID" value="PSU_v2.g19480"/>
</dbReference>
<organism evidence="2 3">
    <name type="scientific">Panagrolaimus superbus</name>
    <dbReference type="NCBI Taxonomy" id="310955"/>
    <lineage>
        <taxon>Eukaryota</taxon>
        <taxon>Metazoa</taxon>
        <taxon>Ecdysozoa</taxon>
        <taxon>Nematoda</taxon>
        <taxon>Chromadorea</taxon>
        <taxon>Rhabditida</taxon>
        <taxon>Tylenchina</taxon>
        <taxon>Panagrolaimomorpha</taxon>
        <taxon>Panagrolaimoidea</taxon>
        <taxon>Panagrolaimidae</taxon>
        <taxon>Panagrolaimus</taxon>
    </lineage>
</organism>
<dbReference type="Gene3D" id="3.40.390.10">
    <property type="entry name" value="Collagenase (Catalytic Domain)"/>
    <property type="match status" value="1"/>
</dbReference>
<dbReference type="GO" id="GO:0016485">
    <property type="term" value="P:protein processing"/>
    <property type="evidence" value="ECO:0007669"/>
    <property type="project" value="TreeGrafter"/>
</dbReference>
<dbReference type="PROSITE" id="PS51885">
    <property type="entry name" value="NEPRILYSIN"/>
    <property type="match status" value="1"/>
</dbReference>
<accession>A0A914YGP4</accession>
<reference evidence="3" key="1">
    <citation type="submission" date="2022-11" db="UniProtKB">
        <authorList>
            <consortium name="WormBaseParasite"/>
        </authorList>
    </citation>
    <scope>IDENTIFICATION</scope>
</reference>
<evidence type="ECO:0000313" key="2">
    <source>
        <dbReference type="Proteomes" id="UP000887577"/>
    </source>
</evidence>
<dbReference type="Pfam" id="PF01431">
    <property type="entry name" value="Peptidase_M13"/>
    <property type="match status" value="1"/>
</dbReference>
<dbReference type="InterPro" id="IPR000718">
    <property type="entry name" value="Peptidase_M13"/>
</dbReference>
<keyword evidence="2" id="KW-1185">Reference proteome</keyword>
<dbReference type="AlphaFoldDB" id="A0A914YGP4"/>
<dbReference type="PANTHER" id="PTHR11733:SF240">
    <property type="entry name" value="GH14155P-RELATED"/>
    <property type="match status" value="1"/>
</dbReference>
<name>A0A914YGP4_9BILA</name>
<proteinExistence type="predicted"/>
<dbReference type="PANTHER" id="PTHR11733">
    <property type="entry name" value="ZINC METALLOPROTEASE FAMILY M13 NEPRILYSIN-RELATED"/>
    <property type="match status" value="1"/>
</dbReference>
<evidence type="ECO:0000313" key="3">
    <source>
        <dbReference type="WBParaSite" id="PSU_v2.g19480.t1"/>
    </source>
</evidence>
<dbReference type="GO" id="GO:0005886">
    <property type="term" value="C:plasma membrane"/>
    <property type="evidence" value="ECO:0007669"/>
    <property type="project" value="TreeGrafter"/>
</dbReference>
<feature type="domain" description="Peptidase M13 C-terminal" evidence="1">
    <location>
        <begin position="32"/>
        <end position="89"/>
    </location>
</feature>
<protein>
    <submittedName>
        <fullName evidence="3">Peptidase M13 C-terminal domain-containing protein</fullName>
    </submittedName>
</protein>
<dbReference type="Proteomes" id="UP000887577">
    <property type="component" value="Unplaced"/>
</dbReference>